<feature type="chain" id="PRO_5029738742" description="AB hydrolase-1 domain-containing protein" evidence="3">
    <location>
        <begin position="22"/>
        <end position="490"/>
    </location>
</feature>
<dbReference type="Proteomes" id="UP000594260">
    <property type="component" value="Unplaced"/>
</dbReference>
<feature type="signal peptide" evidence="3">
    <location>
        <begin position="1"/>
        <end position="21"/>
    </location>
</feature>
<protein>
    <recommendedName>
        <fullName evidence="4">AB hydrolase-1 domain-containing protein</fullName>
    </recommendedName>
</protein>
<dbReference type="Pfam" id="PF00561">
    <property type="entry name" value="Abhydrolase_1"/>
    <property type="match status" value="1"/>
</dbReference>
<sequence>MNSSFVFIMWTSVRYFGLILSSVSLLSAMLEDAPNEMAEILGLPWHGWYQAGKGSNKESCLLTELGPGYAELFEKAKKNFKTFNEINRSEANIREDVLEESDMTLEQLVARRGFGLEVHNLSVGNGWTVSVHRIISRPSVTVAAASGQENGLTHLHKESKTPVLIPSFLLGSSGFWLTAARNTSLAYILQDGGFDVWLGNYRGNSLYAHHEQTDFSKDAESPWAFTVNDHALYDTPAQIDYILSVTNQPKLHLVGMSQGSISSIQMFSLRPSYNDKVISFASLAGARTLASADKIQFIKYVVCLISRHMKPSEFLPWNENIASLVQGAEKESFDLFRDLIGMTSEYTDLKKLPLWVKYLPGGTSTWVLRYYYDLWDSNKMIANSSSETEFVRSFDYGPRGNLRRFNTESPVWMDIRNLRVPTKVYFSTGDLYSTAEENWKLVRSLPANTTEYLFIDDINYSHHNFAINDKDPSLFYDVLSFLRKAEANPT</sequence>
<proteinExistence type="predicted"/>
<dbReference type="RefSeq" id="XP_022664661.1">
    <property type="nucleotide sequence ID" value="XM_022808926.1"/>
</dbReference>
<dbReference type="PANTHER" id="PTHR11005">
    <property type="entry name" value="LYSOSOMAL ACID LIPASE-RELATED"/>
    <property type="match status" value="1"/>
</dbReference>
<evidence type="ECO:0000256" key="2">
    <source>
        <dbReference type="ARBA" id="ARBA00023098"/>
    </source>
</evidence>
<evidence type="ECO:0000259" key="4">
    <source>
        <dbReference type="Pfam" id="PF00561"/>
    </source>
</evidence>
<keyword evidence="2" id="KW-0443">Lipid metabolism</keyword>
<dbReference type="GeneID" id="111251859"/>
<feature type="domain" description="AB hydrolase-1" evidence="4">
    <location>
        <begin position="163"/>
        <end position="289"/>
    </location>
</feature>
<keyword evidence="3" id="KW-0732">Signal</keyword>
<dbReference type="InterPro" id="IPR029058">
    <property type="entry name" value="AB_hydrolase_fold"/>
</dbReference>
<evidence type="ECO:0000313" key="6">
    <source>
        <dbReference type="Proteomes" id="UP000594260"/>
    </source>
</evidence>
<dbReference type="EnsemblMetazoa" id="XM_022808926">
    <property type="protein sequence ID" value="XP_022664661"/>
    <property type="gene ID" value="LOC111251859"/>
</dbReference>
<dbReference type="GO" id="GO:0016042">
    <property type="term" value="P:lipid catabolic process"/>
    <property type="evidence" value="ECO:0007669"/>
    <property type="project" value="UniProtKB-KW"/>
</dbReference>
<dbReference type="InterPro" id="IPR000073">
    <property type="entry name" value="AB_hydrolase_1"/>
</dbReference>
<dbReference type="Gene3D" id="3.40.50.1820">
    <property type="entry name" value="alpha/beta hydrolase"/>
    <property type="match status" value="1"/>
</dbReference>
<dbReference type="SUPFAM" id="SSF53474">
    <property type="entry name" value="alpha/beta-Hydrolases"/>
    <property type="match status" value="1"/>
</dbReference>
<keyword evidence="1" id="KW-0442">Lipid degradation</keyword>
<keyword evidence="6" id="KW-1185">Reference proteome</keyword>
<accession>A0A7M7KEV0</accession>
<organism evidence="5 6">
    <name type="scientific">Varroa destructor</name>
    <name type="common">Honeybee mite</name>
    <dbReference type="NCBI Taxonomy" id="109461"/>
    <lineage>
        <taxon>Eukaryota</taxon>
        <taxon>Metazoa</taxon>
        <taxon>Ecdysozoa</taxon>
        <taxon>Arthropoda</taxon>
        <taxon>Chelicerata</taxon>
        <taxon>Arachnida</taxon>
        <taxon>Acari</taxon>
        <taxon>Parasitiformes</taxon>
        <taxon>Mesostigmata</taxon>
        <taxon>Gamasina</taxon>
        <taxon>Dermanyssoidea</taxon>
        <taxon>Varroidae</taxon>
        <taxon>Varroa</taxon>
    </lineage>
</organism>
<evidence type="ECO:0000256" key="1">
    <source>
        <dbReference type="ARBA" id="ARBA00022963"/>
    </source>
</evidence>
<evidence type="ECO:0000313" key="5">
    <source>
        <dbReference type="EnsemblMetazoa" id="XP_022664661"/>
    </source>
</evidence>
<reference evidence="5" key="1">
    <citation type="submission" date="2021-01" db="UniProtKB">
        <authorList>
            <consortium name="EnsemblMetazoa"/>
        </authorList>
    </citation>
    <scope>IDENTIFICATION</scope>
</reference>
<name>A0A7M7KEV0_VARDE</name>
<dbReference type="AlphaFoldDB" id="A0A7M7KEV0"/>
<evidence type="ECO:0000256" key="3">
    <source>
        <dbReference type="SAM" id="SignalP"/>
    </source>
</evidence>